<comment type="subcellular location">
    <subcellularLocation>
        <location evidence="7">Cytoplasm</location>
    </subcellularLocation>
</comment>
<dbReference type="EMBL" id="CP046620">
    <property type="protein sequence ID" value="QHQ36163.1"/>
    <property type="molecule type" value="Genomic_DNA"/>
</dbReference>
<comment type="cofactor">
    <cofactor evidence="7">
        <name>Zn(2+)</name>
        <dbReference type="ChEBI" id="CHEBI:29105"/>
    </cofactor>
    <text evidence="7">Binds 1 zinc ion.</text>
</comment>
<dbReference type="EC" id="3.1.-.-" evidence="7"/>
<dbReference type="GO" id="GO:0004521">
    <property type="term" value="F:RNA endonuclease activity"/>
    <property type="evidence" value="ECO:0007669"/>
    <property type="project" value="UniProtKB-UniRule"/>
</dbReference>
<sequence>MTPEVDLIIEDERWRSLPLQSISQDAVGLALAVATIKVPVEVSLLATNDEGIAELNSRFRGKSKATNVLSWPAFELFASDPGGQPTREIPSDPFGLPAIGDIALAFETVMAESQSGGIRVEDHILHLVLHGSLHLLGYDHENEADATLMESLEVRALASRGIATPY</sequence>
<dbReference type="NCBIfam" id="TIGR00043">
    <property type="entry name" value="rRNA maturation RNase YbeY"/>
    <property type="match status" value="1"/>
</dbReference>
<dbReference type="Proteomes" id="UP000464495">
    <property type="component" value="Chromosome"/>
</dbReference>
<organism evidence="8 9">
    <name type="scientific">Algicella marina</name>
    <dbReference type="NCBI Taxonomy" id="2683284"/>
    <lineage>
        <taxon>Bacteria</taxon>
        <taxon>Pseudomonadati</taxon>
        <taxon>Pseudomonadota</taxon>
        <taxon>Alphaproteobacteria</taxon>
        <taxon>Rhodobacterales</taxon>
        <taxon>Paracoccaceae</taxon>
        <taxon>Algicella</taxon>
    </lineage>
</organism>
<protein>
    <recommendedName>
        <fullName evidence="7">Endoribonuclease YbeY</fullName>
        <ecNumber evidence="7">3.1.-.-</ecNumber>
    </recommendedName>
</protein>
<feature type="binding site" evidence="7">
    <location>
        <position position="130"/>
    </location>
    <ligand>
        <name>Zn(2+)</name>
        <dbReference type="ChEBI" id="CHEBI:29105"/>
        <note>catalytic</note>
    </ligand>
</feature>
<evidence type="ECO:0000256" key="5">
    <source>
        <dbReference type="ARBA" id="ARBA00022801"/>
    </source>
</evidence>
<comment type="function">
    <text evidence="7">Single strand-specific metallo-endoribonuclease involved in late-stage 70S ribosome quality control and in maturation of the 3' terminus of the 16S rRNA.</text>
</comment>
<keyword evidence="5 7" id="KW-0378">Hydrolase</keyword>
<dbReference type="KEGG" id="amaq:GO499_13785"/>
<evidence type="ECO:0000256" key="1">
    <source>
        <dbReference type="ARBA" id="ARBA00010875"/>
    </source>
</evidence>
<dbReference type="InterPro" id="IPR020549">
    <property type="entry name" value="YbeY_CS"/>
</dbReference>
<dbReference type="GO" id="GO:0006364">
    <property type="term" value="P:rRNA processing"/>
    <property type="evidence" value="ECO:0007669"/>
    <property type="project" value="UniProtKB-UniRule"/>
</dbReference>
<dbReference type="PROSITE" id="PS01306">
    <property type="entry name" value="UPF0054"/>
    <property type="match status" value="1"/>
</dbReference>
<feature type="binding site" evidence="7">
    <location>
        <position position="140"/>
    </location>
    <ligand>
        <name>Zn(2+)</name>
        <dbReference type="ChEBI" id="CHEBI:29105"/>
        <note>catalytic</note>
    </ligand>
</feature>
<name>A0A6P1T3B0_9RHOB</name>
<accession>A0A6P1T3B0</accession>
<evidence type="ECO:0000256" key="4">
    <source>
        <dbReference type="ARBA" id="ARBA00022759"/>
    </source>
</evidence>
<evidence type="ECO:0000256" key="3">
    <source>
        <dbReference type="ARBA" id="ARBA00022723"/>
    </source>
</evidence>
<keyword evidence="4 7" id="KW-0255">Endonuclease</keyword>
<evidence type="ECO:0000256" key="6">
    <source>
        <dbReference type="ARBA" id="ARBA00022833"/>
    </source>
</evidence>
<keyword evidence="6 7" id="KW-0862">Zinc</keyword>
<evidence type="ECO:0000256" key="7">
    <source>
        <dbReference type="HAMAP-Rule" id="MF_00009"/>
    </source>
</evidence>
<dbReference type="InterPro" id="IPR002036">
    <property type="entry name" value="YbeY"/>
</dbReference>
<keyword evidence="2 7" id="KW-0540">Nuclease</keyword>
<gene>
    <name evidence="7 8" type="primary">ybeY</name>
    <name evidence="8" type="ORF">GO499_13785</name>
</gene>
<comment type="similarity">
    <text evidence="1 7">Belongs to the endoribonuclease YbeY family.</text>
</comment>
<dbReference type="PANTHER" id="PTHR46986:SF1">
    <property type="entry name" value="ENDORIBONUCLEASE YBEY, CHLOROPLASTIC"/>
    <property type="match status" value="1"/>
</dbReference>
<dbReference type="GO" id="GO:0005737">
    <property type="term" value="C:cytoplasm"/>
    <property type="evidence" value="ECO:0007669"/>
    <property type="project" value="UniProtKB-SubCell"/>
</dbReference>
<evidence type="ECO:0000256" key="2">
    <source>
        <dbReference type="ARBA" id="ARBA00022722"/>
    </source>
</evidence>
<dbReference type="InterPro" id="IPR023091">
    <property type="entry name" value="MetalPrtase_cat_dom_sf_prd"/>
</dbReference>
<dbReference type="AlphaFoldDB" id="A0A6P1T3B0"/>
<keyword evidence="3 7" id="KW-0479">Metal-binding</keyword>
<keyword evidence="7" id="KW-0690">Ribosome biogenesis</keyword>
<keyword evidence="7" id="KW-0963">Cytoplasm</keyword>
<keyword evidence="9" id="KW-1185">Reference proteome</keyword>
<evidence type="ECO:0000313" key="9">
    <source>
        <dbReference type="Proteomes" id="UP000464495"/>
    </source>
</evidence>
<feature type="binding site" evidence="7">
    <location>
        <position position="134"/>
    </location>
    <ligand>
        <name>Zn(2+)</name>
        <dbReference type="ChEBI" id="CHEBI:29105"/>
        <note>catalytic</note>
    </ligand>
</feature>
<dbReference type="GO" id="GO:0004222">
    <property type="term" value="F:metalloendopeptidase activity"/>
    <property type="evidence" value="ECO:0007669"/>
    <property type="project" value="InterPro"/>
</dbReference>
<dbReference type="SUPFAM" id="SSF55486">
    <property type="entry name" value="Metalloproteases ('zincins'), catalytic domain"/>
    <property type="match status" value="1"/>
</dbReference>
<dbReference type="Pfam" id="PF02130">
    <property type="entry name" value="YbeY"/>
    <property type="match status" value="1"/>
</dbReference>
<dbReference type="HAMAP" id="MF_00009">
    <property type="entry name" value="Endoribonucl_YbeY"/>
    <property type="match status" value="1"/>
</dbReference>
<keyword evidence="7" id="KW-0698">rRNA processing</keyword>
<dbReference type="PANTHER" id="PTHR46986">
    <property type="entry name" value="ENDORIBONUCLEASE YBEY, CHLOROPLASTIC"/>
    <property type="match status" value="1"/>
</dbReference>
<dbReference type="Gene3D" id="3.40.390.30">
    <property type="entry name" value="Metalloproteases ('zincins'), catalytic domain"/>
    <property type="match status" value="1"/>
</dbReference>
<dbReference type="RefSeq" id="WP_161862712.1">
    <property type="nucleotide sequence ID" value="NZ_CP046620.1"/>
</dbReference>
<dbReference type="GO" id="GO:0008270">
    <property type="term" value="F:zinc ion binding"/>
    <property type="evidence" value="ECO:0007669"/>
    <property type="project" value="UniProtKB-UniRule"/>
</dbReference>
<evidence type="ECO:0000313" key="8">
    <source>
        <dbReference type="EMBL" id="QHQ36163.1"/>
    </source>
</evidence>
<proteinExistence type="inferred from homology"/>
<reference evidence="8 9" key="1">
    <citation type="submission" date="2019-12" db="EMBL/GenBank/DDBJ databases">
        <title>Complete genome sequence of Algicella marina strain 9Alg 56(T) isolated from the red alga Tichocarpus crinitus.</title>
        <authorList>
            <person name="Kim S.-G."/>
            <person name="Nedashkovskaya O.I."/>
        </authorList>
    </citation>
    <scope>NUCLEOTIDE SEQUENCE [LARGE SCALE GENOMIC DNA]</scope>
    <source>
        <strain evidence="8 9">9Alg 56</strain>
    </source>
</reference>